<proteinExistence type="inferred from homology"/>
<evidence type="ECO:0000259" key="7">
    <source>
        <dbReference type="PROSITE" id="PS50056"/>
    </source>
</evidence>
<keyword evidence="3" id="KW-0904">Protein phosphatase</keyword>
<evidence type="ECO:0000256" key="5">
    <source>
        <dbReference type="SAM" id="Phobius"/>
    </source>
</evidence>
<dbReference type="AlphaFoldDB" id="A0A6I6AEQ5"/>
<dbReference type="PROSITE" id="PS50056">
    <property type="entry name" value="TYR_PHOSPHATASE_2"/>
    <property type="match status" value="1"/>
</dbReference>
<organism evidence="8 9">
    <name type="scientific">Gimesia benthica</name>
    <dbReference type="NCBI Taxonomy" id="2608982"/>
    <lineage>
        <taxon>Bacteria</taxon>
        <taxon>Pseudomonadati</taxon>
        <taxon>Planctomycetota</taxon>
        <taxon>Planctomycetia</taxon>
        <taxon>Planctomycetales</taxon>
        <taxon>Planctomycetaceae</taxon>
        <taxon>Gimesia</taxon>
    </lineage>
</organism>
<dbReference type="PANTHER" id="PTHR31126:SF1">
    <property type="entry name" value="TYROSINE SPECIFIC PROTEIN PHOSPHATASES DOMAIN-CONTAINING PROTEIN"/>
    <property type="match status" value="1"/>
</dbReference>
<dbReference type="GO" id="GO:0004721">
    <property type="term" value="F:phosphoprotein phosphatase activity"/>
    <property type="evidence" value="ECO:0007669"/>
    <property type="project" value="UniProtKB-KW"/>
</dbReference>
<reference evidence="8 9" key="1">
    <citation type="submission" date="2019-09" db="EMBL/GenBank/DDBJ databases">
        <title>Gimesia benthica sp. nov., a novel bacterium isolated from deep-sea water of the Northwest Indian Ocean.</title>
        <authorList>
            <person name="Dai X."/>
        </authorList>
    </citation>
    <scope>NUCLEOTIDE SEQUENCE [LARGE SCALE GENOMIC DNA]</scope>
    <source>
        <strain evidence="8 9">E7</strain>
    </source>
</reference>
<dbReference type="InterPro" id="IPR000387">
    <property type="entry name" value="Tyr_Pase_dom"/>
</dbReference>
<dbReference type="Proteomes" id="UP000427281">
    <property type="component" value="Chromosome"/>
</dbReference>
<feature type="region of interest" description="Disordered" evidence="4">
    <location>
        <begin position="1"/>
        <end position="20"/>
    </location>
</feature>
<dbReference type="InterPro" id="IPR020422">
    <property type="entry name" value="TYR_PHOSPHATASE_DUAL_dom"/>
</dbReference>
<feature type="transmembrane region" description="Helical" evidence="5">
    <location>
        <begin position="30"/>
        <end position="48"/>
    </location>
</feature>
<keyword evidence="5" id="KW-0472">Membrane</keyword>
<accession>A0A6I6AEQ5</accession>
<dbReference type="PANTHER" id="PTHR31126">
    <property type="entry name" value="TYROSINE-PROTEIN PHOSPHATASE"/>
    <property type="match status" value="1"/>
</dbReference>
<comment type="similarity">
    <text evidence="1">Belongs to the protein-tyrosine phosphatase family.</text>
</comment>
<dbReference type="EMBL" id="CP043930">
    <property type="protein sequence ID" value="QGQ23369.1"/>
    <property type="molecule type" value="Genomic_DNA"/>
</dbReference>
<keyword evidence="5" id="KW-1133">Transmembrane helix</keyword>
<keyword evidence="9" id="KW-1185">Reference proteome</keyword>
<evidence type="ECO:0000256" key="1">
    <source>
        <dbReference type="ARBA" id="ARBA00009580"/>
    </source>
</evidence>
<dbReference type="SMART" id="SM00195">
    <property type="entry name" value="DSPc"/>
    <property type="match status" value="1"/>
</dbReference>
<name>A0A6I6AEQ5_9PLAN</name>
<dbReference type="SUPFAM" id="SSF52799">
    <property type="entry name" value="(Phosphotyrosine protein) phosphatases II"/>
    <property type="match status" value="1"/>
</dbReference>
<evidence type="ECO:0000313" key="8">
    <source>
        <dbReference type="EMBL" id="QGQ23369.1"/>
    </source>
</evidence>
<evidence type="ECO:0000313" key="9">
    <source>
        <dbReference type="Proteomes" id="UP000427281"/>
    </source>
</evidence>
<feature type="domain" description="Tyrosine specific protein phosphatases" evidence="7">
    <location>
        <begin position="130"/>
        <end position="183"/>
    </location>
</feature>
<dbReference type="PROSITE" id="PS50054">
    <property type="entry name" value="TYR_PHOSPHATASE_DUAL"/>
    <property type="match status" value="1"/>
</dbReference>
<dbReference type="KEGG" id="gim:F1728_12095"/>
<dbReference type="InterPro" id="IPR016130">
    <property type="entry name" value="Tyr_Pase_AS"/>
</dbReference>
<dbReference type="InterPro" id="IPR029021">
    <property type="entry name" value="Prot-tyrosine_phosphatase-like"/>
</dbReference>
<evidence type="ECO:0000259" key="6">
    <source>
        <dbReference type="PROSITE" id="PS50054"/>
    </source>
</evidence>
<evidence type="ECO:0000256" key="4">
    <source>
        <dbReference type="SAM" id="MobiDB-lite"/>
    </source>
</evidence>
<dbReference type="InterPro" id="IPR000340">
    <property type="entry name" value="Dual-sp_phosphatase_cat-dom"/>
</dbReference>
<sequence length="229" mass="25654">MRKTMSTSTEQDAPVQPAEKPDRRHKLIKFSLLVCALIGGGVLLWEGLLEDRLVAKRFGVVEPGKIYRSGQISSHLIEPVLRENKIEKVIALNGSDLQKPYLKTEVETAKKLHIDHQVLHLIGDGTGDVDDYAEAVAELMRCEKAGKPVLVHCAAGAQRTGGVVAAYRMLVQKKSPEEAYQELLLYDWKPHKDQALINYLNQNLAELSKRLEQKVDWYEPPAEIPVIGK</sequence>
<keyword evidence="5" id="KW-0812">Transmembrane</keyword>
<feature type="domain" description="Tyrosine-protein phosphatase" evidence="6">
    <location>
        <begin position="57"/>
        <end position="217"/>
    </location>
</feature>
<feature type="compositionally biased region" description="Polar residues" evidence="4">
    <location>
        <begin position="1"/>
        <end position="11"/>
    </location>
</feature>
<evidence type="ECO:0000256" key="2">
    <source>
        <dbReference type="ARBA" id="ARBA00022801"/>
    </source>
</evidence>
<dbReference type="Gene3D" id="3.90.190.10">
    <property type="entry name" value="Protein tyrosine phosphatase superfamily"/>
    <property type="match status" value="1"/>
</dbReference>
<gene>
    <name evidence="8" type="ORF">F1728_12095</name>
</gene>
<keyword evidence="2" id="KW-0378">Hydrolase</keyword>
<dbReference type="PROSITE" id="PS00383">
    <property type="entry name" value="TYR_PHOSPHATASE_1"/>
    <property type="match status" value="1"/>
</dbReference>
<dbReference type="Pfam" id="PF00782">
    <property type="entry name" value="DSPc"/>
    <property type="match status" value="1"/>
</dbReference>
<evidence type="ECO:0000256" key="3">
    <source>
        <dbReference type="ARBA" id="ARBA00022912"/>
    </source>
</evidence>
<protein>
    <submittedName>
        <fullName evidence="8">Uncharacterized protein</fullName>
    </submittedName>
</protein>